<gene>
    <name evidence="1" type="ORF">SERLADRAFT_454465</name>
</gene>
<sequence>MKVSLASQPLSVAQWLDSQYAAPIVAHLSRLDGGVRLACEERHLPGLICGNEGGGWDVGVIKPHVAFRAQ</sequence>
<dbReference type="KEGG" id="sla:SERLADRAFT_454465"/>
<reference evidence="1" key="1">
    <citation type="submission" date="2011-04" db="EMBL/GenBank/DDBJ databases">
        <title>Evolution of plant cell wall degrading machinery underlies the functional diversity of forest fungi.</title>
        <authorList>
            <consortium name="US DOE Joint Genome Institute (JGI-PGF)"/>
            <person name="Eastwood D.C."/>
            <person name="Floudas D."/>
            <person name="Binder M."/>
            <person name="Majcherczyk A."/>
            <person name="Schneider P."/>
            <person name="Aerts A."/>
            <person name="Asiegbu F.O."/>
            <person name="Baker S.E."/>
            <person name="Barry K."/>
            <person name="Bendiksby M."/>
            <person name="Blumentritt M."/>
            <person name="Coutinho P.M."/>
            <person name="Cullen D."/>
            <person name="Cullen D."/>
            <person name="Gathman A."/>
            <person name="Goodell B."/>
            <person name="Henrissat B."/>
            <person name="Ihrmark K."/>
            <person name="Kauserud H."/>
            <person name="Kohler A."/>
            <person name="LaButti K."/>
            <person name="Lapidus A."/>
            <person name="Lavin J.L."/>
            <person name="Lee Y.-H."/>
            <person name="Lindquist E."/>
            <person name="Lilly W."/>
            <person name="Lucas S."/>
            <person name="Morin E."/>
            <person name="Murat C."/>
            <person name="Oguiza J.A."/>
            <person name="Park J."/>
            <person name="Pisabarro A.G."/>
            <person name="Riley R."/>
            <person name="Rosling A."/>
            <person name="Salamov A."/>
            <person name="Schmidt O."/>
            <person name="Schmutz J."/>
            <person name="Skrede I."/>
            <person name="Stenlid J."/>
            <person name="Wiebenga A."/>
            <person name="Xie X."/>
            <person name="Kues U."/>
            <person name="Hibbett D.S."/>
            <person name="Hoffmeister D."/>
            <person name="Hogberg N."/>
            <person name="Martin F."/>
            <person name="Grigoriev I.V."/>
            <person name="Watkinson S.C."/>
        </authorList>
    </citation>
    <scope>NUCLEOTIDE SEQUENCE</scope>
    <source>
        <strain evidence="1">S7.9</strain>
    </source>
</reference>
<dbReference type="HOGENOM" id="CLU_2764935_0_0_1"/>
<accession>F8ND75</accession>
<name>F8ND75_SERL9</name>
<dbReference type="EMBL" id="GL945428">
    <property type="protein sequence ID" value="EGO30159.1"/>
    <property type="molecule type" value="Genomic_DNA"/>
</dbReference>
<feature type="non-terminal residue" evidence="1">
    <location>
        <position position="70"/>
    </location>
</feature>
<organism>
    <name type="scientific">Serpula lacrymans var. lacrymans (strain S7.9)</name>
    <name type="common">Dry rot fungus</name>
    <dbReference type="NCBI Taxonomy" id="578457"/>
    <lineage>
        <taxon>Eukaryota</taxon>
        <taxon>Fungi</taxon>
        <taxon>Dikarya</taxon>
        <taxon>Basidiomycota</taxon>
        <taxon>Agaricomycotina</taxon>
        <taxon>Agaricomycetes</taxon>
        <taxon>Agaricomycetidae</taxon>
        <taxon>Boletales</taxon>
        <taxon>Coniophorineae</taxon>
        <taxon>Serpulaceae</taxon>
        <taxon>Serpula</taxon>
    </lineage>
</organism>
<proteinExistence type="predicted"/>
<dbReference type="AlphaFoldDB" id="F8ND75"/>
<protein>
    <submittedName>
        <fullName evidence="1">Uncharacterized protein</fullName>
    </submittedName>
</protein>
<dbReference type="RefSeq" id="XP_007312043.1">
    <property type="nucleotide sequence ID" value="XM_007311981.1"/>
</dbReference>
<evidence type="ECO:0000313" key="1">
    <source>
        <dbReference type="EMBL" id="EGO30159.1"/>
    </source>
</evidence>
<dbReference type="GeneID" id="18817027"/>
<dbReference type="Proteomes" id="UP000008064">
    <property type="component" value="Unassembled WGS sequence"/>
</dbReference>